<proteinExistence type="predicted"/>
<evidence type="ECO:0000313" key="1">
    <source>
        <dbReference type="EMBL" id="CCH18402.1"/>
    </source>
</evidence>
<name>I0L3K5_9ACTN</name>
<reference evidence="2" key="1">
    <citation type="journal article" date="2012" name="J. Bacteriol.">
        <title>Genome Sequence of Micromonospora lupini Lupac 08, Isolated from Root Nodules of Lupinus angustifolius.</title>
        <authorList>
            <person name="Alonso-Vega P."/>
            <person name="Normand P."/>
            <person name="Bacigalupe R."/>
            <person name="Pujic P."/>
            <person name="Lajus A."/>
            <person name="Vallenet D."/>
            <person name="Carro L."/>
            <person name="Coll P."/>
            <person name="Trujillo M.E."/>
        </authorList>
    </citation>
    <scope>NUCLEOTIDE SEQUENCE [LARGE SCALE GENOMIC DNA]</scope>
    <source>
        <strain evidence="2">Lupac 08</strain>
    </source>
</reference>
<gene>
    <name evidence="1" type="ORF">MILUP08_43312</name>
</gene>
<dbReference type="Proteomes" id="UP000003448">
    <property type="component" value="Unassembled WGS sequence"/>
</dbReference>
<keyword evidence="2" id="KW-1185">Reference proteome</keyword>
<accession>I0L3K5</accession>
<dbReference type="STRING" id="1150864.MILUP08_43312"/>
<organism evidence="1 2">
    <name type="scientific">Micromonospora lupini str. Lupac 08</name>
    <dbReference type="NCBI Taxonomy" id="1150864"/>
    <lineage>
        <taxon>Bacteria</taxon>
        <taxon>Bacillati</taxon>
        <taxon>Actinomycetota</taxon>
        <taxon>Actinomycetes</taxon>
        <taxon>Micromonosporales</taxon>
        <taxon>Micromonosporaceae</taxon>
        <taxon>Micromonospora</taxon>
    </lineage>
</organism>
<sequence>MRWRVPAGGGRRAPVGVRPVGVRAPLGVRRAAYARWHAPGGVRPAAVIDSVSLKSPCRKGLDAAISRKPS</sequence>
<protein>
    <submittedName>
        <fullName evidence="1">Uncharacterized protein</fullName>
    </submittedName>
</protein>
<dbReference type="EMBL" id="CAIE01000026">
    <property type="protein sequence ID" value="CCH18402.1"/>
    <property type="molecule type" value="Genomic_DNA"/>
</dbReference>
<dbReference type="AlphaFoldDB" id="I0L3K5"/>
<comment type="caution">
    <text evidence="1">The sequence shown here is derived from an EMBL/GenBank/DDBJ whole genome shotgun (WGS) entry which is preliminary data.</text>
</comment>
<evidence type="ECO:0000313" key="2">
    <source>
        <dbReference type="Proteomes" id="UP000003448"/>
    </source>
</evidence>